<proteinExistence type="predicted"/>
<evidence type="ECO:0000259" key="2">
    <source>
        <dbReference type="Pfam" id="PF03734"/>
    </source>
</evidence>
<keyword evidence="4" id="KW-1185">Reference proteome</keyword>
<dbReference type="RefSeq" id="WP_119104515.1">
    <property type="nucleotide sequence ID" value="NZ_QXMJ01000183.1"/>
</dbReference>
<dbReference type="PANTHER" id="PTHR38589">
    <property type="entry name" value="BLR0621 PROTEIN"/>
    <property type="match status" value="1"/>
</dbReference>
<keyword evidence="1" id="KW-0732">Signal</keyword>
<dbReference type="GO" id="GO:0016740">
    <property type="term" value="F:transferase activity"/>
    <property type="evidence" value="ECO:0007669"/>
    <property type="project" value="InterPro"/>
</dbReference>
<evidence type="ECO:0000256" key="1">
    <source>
        <dbReference type="SAM" id="SignalP"/>
    </source>
</evidence>
<organism evidence="3 4">
    <name type="scientific">Streptomyces sporangiiformans</name>
    <dbReference type="NCBI Taxonomy" id="2315329"/>
    <lineage>
        <taxon>Bacteria</taxon>
        <taxon>Bacillati</taxon>
        <taxon>Actinomycetota</taxon>
        <taxon>Actinomycetes</taxon>
        <taxon>Kitasatosporales</taxon>
        <taxon>Streptomycetaceae</taxon>
        <taxon>Streptomyces</taxon>
    </lineage>
</organism>
<dbReference type="InterPro" id="IPR005490">
    <property type="entry name" value="LD_TPept_cat_dom"/>
</dbReference>
<feature type="signal peptide" evidence="1">
    <location>
        <begin position="1"/>
        <end position="28"/>
    </location>
</feature>
<evidence type="ECO:0000313" key="4">
    <source>
        <dbReference type="Proteomes" id="UP000317378"/>
    </source>
</evidence>
<dbReference type="PANTHER" id="PTHR38589:SF1">
    <property type="entry name" value="BLR0621 PROTEIN"/>
    <property type="match status" value="1"/>
</dbReference>
<evidence type="ECO:0000313" key="3">
    <source>
        <dbReference type="EMBL" id="TPQ17779.1"/>
    </source>
</evidence>
<feature type="chain" id="PRO_5021438281" description="L,D-TPase catalytic domain-containing protein" evidence="1">
    <location>
        <begin position="29"/>
        <end position="257"/>
    </location>
</feature>
<feature type="domain" description="L,D-TPase catalytic" evidence="2">
    <location>
        <begin position="92"/>
        <end position="248"/>
    </location>
</feature>
<sequence length="257" mass="27272">MSPHIAPLPAFAALVSAGLLLNVCSAVGDGASAVARRTVSVAGGAAGSTGRPAPQPHIIRPMEIPALGPKIRARLTTANRQAVVVTGGSRNSHRATVMLYERAPVQGWRKAVGPWHARNALRGWTEDHRQGDLRSPIGVYGLTDAGGRLPDPGTRLPYEQESAFTVSGTGFEGESLEGSFDYVVAINYNRIPHTTPLDRSRPLGTAKGGGIWIHLDHGGPTHGCIALPKSRMKELLRWLDPTKKPVVVMGPETSLGK</sequence>
<dbReference type="AlphaFoldDB" id="A0A505DI59"/>
<gene>
    <name evidence="3" type="ORF">FGD71_034505</name>
</gene>
<accession>A0A505DI59</accession>
<name>A0A505DI59_9ACTN</name>
<reference evidence="3 4" key="1">
    <citation type="submission" date="2019-06" db="EMBL/GenBank/DDBJ databases">
        <title>Streptomyces sporangiiformans sp. nov., a novel actinomycete isolated from soil in Mount Song.</title>
        <authorList>
            <person name="Han L."/>
        </authorList>
    </citation>
    <scope>NUCLEOTIDE SEQUENCE [LARGE SCALE GENOMIC DNA]</scope>
    <source>
        <strain evidence="3 4">NEAU-SSA 1</strain>
    </source>
</reference>
<dbReference type="Proteomes" id="UP000317378">
    <property type="component" value="Unassembled WGS sequence"/>
</dbReference>
<dbReference type="CDD" id="cd16913">
    <property type="entry name" value="YkuD_like"/>
    <property type="match status" value="1"/>
</dbReference>
<dbReference type="Pfam" id="PF03734">
    <property type="entry name" value="YkuD"/>
    <property type="match status" value="1"/>
</dbReference>
<comment type="caution">
    <text evidence="3">The sequence shown here is derived from an EMBL/GenBank/DDBJ whole genome shotgun (WGS) entry which is preliminary data.</text>
</comment>
<protein>
    <recommendedName>
        <fullName evidence="2">L,D-TPase catalytic domain-containing protein</fullName>
    </recommendedName>
</protein>
<dbReference type="EMBL" id="VCHX02000183">
    <property type="protein sequence ID" value="TPQ17779.1"/>
    <property type="molecule type" value="Genomic_DNA"/>
</dbReference>
<dbReference type="OrthoDB" id="3868753at2"/>